<evidence type="ECO:0000313" key="3">
    <source>
        <dbReference type="Proteomes" id="UP000295008"/>
    </source>
</evidence>
<feature type="transmembrane region" description="Helical" evidence="1">
    <location>
        <begin position="124"/>
        <end position="141"/>
    </location>
</feature>
<accession>A0A4R1RMU5</accession>
<dbReference type="OrthoDB" id="1730091at2"/>
<dbReference type="NCBIfam" id="NF041644">
    <property type="entry name" value="CBO0543_fam"/>
    <property type="match status" value="1"/>
</dbReference>
<keyword evidence="1" id="KW-1133">Transmembrane helix</keyword>
<gene>
    <name evidence="2" type="ORF">EDC14_1014129</name>
</gene>
<keyword evidence="1" id="KW-0472">Membrane</keyword>
<feature type="transmembrane region" description="Helical" evidence="1">
    <location>
        <begin position="50"/>
        <end position="69"/>
    </location>
</feature>
<comment type="caution">
    <text evidence="2">The sequence shown here is derived from an EMBL/GenBank/DDBJ whole genome shotgun (WGS) entry which is preliminary data.</text>
</comment>
<reference evidence="2 3" key="1">
    <citation type="submission" date="2019-03" db="EMBL/GenBank/DDBJ databases">
        <title>Genomic Encyclopedia of Type Strains, Phase IV (KMG-IV): sequencing the most valuable type-strain genomes for metagenomic binning, comparative biology and taxonomic classification.</title>
        <authorList>
            <person name="Goeker M."/>
        </authorList>
    </citation>
    <scope>NUCLEOTIDE SEQUENCE [LARGE SCALE GENOMIC DNA]</scope>
    <source>
        <strain evidence="2 3">LX-B</strain>
    </source>
</reference>
<sequence>MAYILTTIFLWTVFFLVIPGRDWRNYYPVVLFSALLGTVSDLLGVRLDQWAYYGPVVGGLSLWSDLGIAPAEGALFIRFFPASHPPLVKVGYGLAWSAVNALFEWFFVWVGWIGYDHWNPLRAFLFYILFFGLIFLQERWYNGTNIIVKKSNL</sequence>
<dbReference type="InterPro" id="IPR048147">
    <property type="entry name" value="CBO0543-like"/>
</dbReference>
<proteinExistence type="predicted"/>
<organism evidence="2 3">
    <name type="scientific">Hydrogenispora ethanolica</name>
    <dbReference type="NCBI Taxonomy" id="1082276"/>
    <lineage>
        <taxon>Bacteria</taxon>
        <taxon>Bacillati</taxon>
        <taxon>Bacillota</taxon>
        <taxon>Hydrogenispora</taxon>
    </lineage>
</organism>
<name>A0A4R1RMU5_HYDET</name>
<dbReference type="Proteomes" id="UP000295008">
    <property type="component" value="Unassembled WGS sequence"/>
</dbReference>
<protein>
    <submittedName>
        <fullName evidence="2">Uncharacterized protein</fullName>
    </submittedName>
</protein>
<feature type="transmembrane region" description="Helical" evidence="1">
    <location>
        <begin position="90"/>
        <end position="112"/>
    </location>
</feature>
<keyword evidence="3" id="KW-1185">Reference proteome</keyword>
<dbReference type="RefSeq" id="WP_132014686.1">
    <property type="nucleotide sequence ID" value="NZ_SLUN01000014.1"/>
</dbReference>
<evidence type="ECO:0000313" key="2">
    <source>
        <dbReference type="EMBL" id="TCL67439.1"/>
    </source>
</evidence>
<keyword evidence="1" id="KW-0812">Transmembrane</keyword>
<evidence type="ECO:0000256" key="1">
    <source>
        <dbReference type="SAM" id="Phobius"/>
    </source>
</evidence>
<dbReference type="AlphaFoldDB" id="A0A4R1RMU5"/>
<dbReference type="EMBL" id="SLUN01000014">
    <property type="protein sequence ID" value="TCL67439.1"/>
    <property type="molecule type" value="Genomic_DNA"/>
</dbReference>